<evidence type="ECO:0000256" key="1">
    <source>
        <dbReference type="ARBA" id="ARBA00004589"/>
    </source>
</evidence>
<comment type="similarity">
    <text evidence="3">Belongs to the RBT5 family.</text>
</comment>
<keyword evidence="9" id="KW-0408">Iron</keyword>
<keyword evidence="5" id="KW-0336">GPI-anchor</keyword>
<reference evidence="14 15" key="1">
    <citation type="submission" date="2018-06" db="EMBL/GenBank/DDBJ databases">
        <title>Complete Genomes of Monosporascus.</title>
        <authorList>
            <person name="Robinson A.J."/>
            <person name="Natvig D.O."/>
        </authorList>
    </citation>
    <scope>NUCLEOTIDE SEQUENCE [LARGE SCALE GENOMIC DNA]</scope>
    <source>
        <strain evidence="14 15">CBS 110550</strain>
    </source>
</reference>
<evidence type="ECO:0000313" key="14">
    <source>
        <dbReference type="EMBL" id="RYO80286.1"/>
    </source>
</evidence>
<keyword evidence="11" id="KW-1133">Transmembrane helix</keyword>
<dbReference type="EMBL" id="QJNU01001058">
    <property type="protein sequence ID" value="RYO80286.1"/>
    <property type="molecule type" value="Genomic_DNA"/>
</dbReference>
<feature type="domain" description="CFEM" evidence="13">
    <location>
        <begin position="4"/>
        <end position="127"/>
    </location>
</feature>
<evidence type="ECO:0000256" key="5">
    <source>
        <dbReference type="ARBA" id="ARBA00022622"/>
    </source>
</evidence>
<protein>
    <recommendedName>
        <fullName evidence="13">CFEM domain-containing protein</fullName>
    </recommendedName>
</protein>
<feature type="compositionally biased region" description="Low complexity" evidence="10">
    <location>
        <begin position="120"/>
        <end position="165"/>
    </location>
</feature>
<dbReference type="GO" id="GO:0046872">
    <property type="term" value="F:metal ion binding"/>
    <property type="evidence" value="ECO:0007669"/>
    <property type="project" value="UniProtKB-UniRule"/>
</dbReference>
<evidence type="ECO:0000256" key="8">
    <source>
        <dbReference type="ARBA" id="ARBA00023288"/>
    </source>
</evidence>
<proteinExistence type="inferred from homology"/>
<keyword evidence="6 12" id="KW-0732">Signal</keyword>
<keyword evidence="11" id="KW-0472">Membrane</keyword>
<evidence type="ECO:0000256" key="3">
    <source>
        <dbReference type="ARBA" id="ARBA00010031"/>
    </source>
</evidence>
<evidence type="ECO:0000256" key="7">
    <source>
        <dbReference type="ARBA" id="ARBA00023157"/>
    </source>
</evidence>
<evidence type="ECO:0000313" key="15">
    <source>
        <dbReference type="Proteomes" id="UP000293360"/>
    </source>
</evidence>
<dbReference type="SMART" id="SM00747">
    <property type="entry name" value="CFEM"/>
    <property type="match status" value="1"/>
</dbReference>
<evidence type="ECO:0000256" key="12">
    <source>
        <dbReference type="SAM" id="SignalP"/>
    </source>
</evidence>
<keyword evidence="4" id="KW-0964">Secreted</keyword>
<gene>
    <name evidence="14" type="ORF">DL764_009912</name>
</gene>
<keyword evidence="7 9" id="KW-1015">Disulfide bond</keyword>
<feature type="signal peptide" evidence="12">
    <location>
        <begin position="1"/>
        <end position="19"/>
    </location>
</feature>
<feature type="region of interest" description="Disordered" evidence="10">
    <location>
        <begin position="106"/>
        <end position="231"/>
    </location>
</feature>
<comment type="caution">
    <text evidence="14">The sequence shown here is derived from an EMBL/GenBank/DDBJ whole genome shotgun (WGS) entry which is preliminary data.</text>
</comment>
<evidence type="ECO:0000256" key="10">
    <source>
        <dbReference type="SAM" id="MobiDB-lite"/>
    </source>
</evidence>
<dbReference type="PROSITE" id="PS52012">
    <property type="entry name" value="CFEM"/>
    <property type="match status" value="1"/>
</dbReference>
<keyword evidence="9" id="KW-0479">Metal-binding</keyword>
<dbReference type="InterPro" id="IPR008427">
    <property type="entry name" value="Extracellular_membr_CFEM_dom"/>
</dbReference>
<keyword evidence="11" id="KW-0812">Transmembrane</keyword>
<dbReference type="Pfam" id="PF05730">
    <property type="entry name" value="CFEM"/>
    <property type="match status" value="1"/>
</dbReference>
<dbReference type="STRING" id="155417.A0A4Q4SW37"/>
<keyword evidence="15" id="KW-1185">Reference proteome</keyword>
<dbReference type="Proteomes" id="UP000293360">
    <property type="component" value="Unassembled WGS sequence"/>
</dbReference>
<feature type="binding site" description="axial binding residue" evidence="9">
    <location>
        <position position="54"/>
    </location>
    <ligand>
        <name>heme</name>
        <dbReference type="ChEBI" id="CHEBI:30413"/>
    </ligand>
    <ligandPart>
        <name>Fe</name>
        <dbReference type="ChEBI" id="CHEBI:18248"/>
    </ligandPart>
</feature>
<sequence length="342" mass="34983">MLLVRFAALFAILRGVVYAQSADEGGAKLISPCAATCINNVFSAADRLGCQLGDTVCICKKTPEFQNGINDCVMQACVLPLGEPIEQVVYAEDHGVDICNGLLPDLDPSSTTESPASQSTTAVMTAAGAPAAEPTAAGAPVPAATSLSPSTTAASPTTEPAAAATEQTKSPESAPPNPTETVESTTSRSSSTSTTALTSEPSAAVAGMTTPTAEPPPAESTEPTPSPGGLPVEVKAGISAGACVAAVTGIIAAAYLILRRKKEQSGSDINISDPLPGAGRQWAPETKTLGNTFPTAYTPSGRSPETSDSNDAPGRNSYSSELDRQARRYEDMLPRAQPRMMI</sequence>
<evidence type="ECO:0000259" key="13">
    <source>
        <dbReference type="PROSITE" id="PS52012"/>
    </source>
</evidence>
<feature type="compositionally biased region" description="Low complexity" evidence="10">
    <location>
        <begin position="179"/>
        <end position="212"/>
    </location>
</feature>
<feature type="transmembrane region" description="Helical" evidence="11">
    <location>
        <begin position="236"/>
        <end position="258"/>
    </location>
</feature>
<feature type="chain" id="PRO_5020522822" description="CFEM domain-containing protein" evidence="12">
    <location>
        <begin position="20"/>
        <end position="342"/>
    </location>
</feature>
<evidence type="ECO:0000256" key="9">
    <source>
        <dbReference type="PROSITE-ProRule" id="PRU01356"/>
    </source>
</evidence>
<feature type="region of interest" description="Disordered" evidence="10">
    <location>
        <begin position="263"/>
        <end position="342"/>
    </location>
</feature>
<dbReference type="AlphaFoldDB" id="A0A4Q4SW37"/>
<keyword evidence="9" id="KW-0349">Heme</keyword>
<feature type="compositionally biased region" description="Pro residues" evidence="10">
    <location>
        <begin position="213"/>
        <end position="228"/>
    </location>
</feature>
<keyword evidence="5" id="KW-0325">Glycoprotein</keyword>
<dbReference type="GO" id="GO:0098552">
    <property type="term" value="C:side of membrane"/>
    <property type="evidence" value="ECO:0007669"/>
    <property type="project" value="UniProtKB-KW"/>
</dbReference>
<feature type="compositionally biased region" description="Polar residues" evidence="10">
    <location>
        <begin position="108"/>
        <end position="119"/>
    </location>
</feature>
<keyword evidence="8" id="KW-0449">Lipoprotein</keyword>
<evidence type="ECO:0000256" key="11">
    <source>
        <dbReference type="SAM" id="Phobius"/>
    </source>
</evidence>
<name>A0A4Q4SW37_9PEZI</name>
<evidence type="ECO:0000256" key="2">
    <source>
        <dbReference type="ARBA" id="ARBA00004613"/>
    </source>
</evidence>
<feature type="compositionally biased region" description="Polar residues" evidence="10">
    <location>
        <begin position="288"/>
        <end position="320"/>
    </location>
</feature>
<comment type="caution">
    <text evidence="9">Lacks conserved residue(s) required for the propagation of feature annotation.</text>
</comment>
<accession>A0A4Q4SW37</accession>
<feature type="disulfide bond" evidence="9">
    <location>
        <begin position="50"/>
        <end position="57"/>
    </location>
</feature>
<evidence type="ECO:0000256" key="4">
    <source>
        <dbReference type="ARBA" id="ARBA00022525"/>
    </source>
</evidence>
<feature type="compositionally biased region" description="Basic and acidic residues" evidence="10">
    <location>
        <begin position="321"/>
        <end position="333"/>
    </location>
</feature>
<dbReference type="OrthoDB" id="4778251at2759"/>
<evidence type="ECO:0000256" key="6">
    <source>
        <dbReference type="ARBA" id="ARBA00022729"/>
    </source>
</evidence>
<organism evidence="14 15">
    <name type="scientific">Monosporascus ibericus</name>
    <dbReference type="NCBI Taxonomy" id="155417"/>
    <lineage>
        <taxon>Eukaryota</taxon>
        <taxon>Fungi</taxon>
        <taxon>Dikarya</taxon>
        <taxon>Ascomycota</taxon>
        <taxon>Pezizomycotina</taxon>
        <taxon>Sordariomycetes</taxon>
        <taxon>Xylariomycetidae</taxon>
        <taxon>Xylariales</taxon>
        <taxon>Xylariales incertae sedis</taxon>
        <taxon>Monosporascus</taxon>
    </lineage>
</organism>
<dbReference type="GO" id="GO:0005576">
    <property type="term" value="C:extracellular region"/>
    <property type="evidence" value="ECO:0007669"/>
    <property type="project" value="UniProtKB-SubCell"/>
</dbReference>
<comment type="subcellular location">
    <subcellularLocation>
        <location evidence="1">Membrane</location>
        <topology evidence="1">Lipid-anchor</topology>
        <topology evidence="1">GPI-anchor</topology>
    </subcellularLocation>
    <subcellularLocation>
        <location evidence="2">Secreted</location>
    </subcellularLocation>
</comment>